<keyword evidence="5" id="KW-0448">Lipopolysaccharide biosynthesis</keyword>
<dbReference type="SUPFAM" id="SSF53448">
    <property type="entry name" value="Nucleotide-diphospho-sugar transferases"/>
    <property type="match status" value="1"/>
</dbReference>
<keyword evidence="10" id="KW-1185">Reference proteome</keyword>
<evidence type="ECO:0000256" key="2">
    <source>
        <dbReference type="ARBA" id="ARBA00022676"/>
    </source>
</evidence>
<evidence type="ECO:0000313" key="9">
    <source>
        <dbReference type="EMBL" id="MFD2966807.1"/>
    </source>
</evidence>
<evidence type="ECO:0000256" key="1">
    <source>
        <dbReference type="ARBA" id="ARBA00022475"/>
    </source>
</evidence>
<dbReference type="CDD" id="cd04187">
    <property type="entry name" value="DPM1_like_bac"/>
    <property type="match status" value="1"/>
</dbReference>
<keyword evidence="4" id="KW-0812">Transmembrane</keyword>
<sequence length="239" mass="27836">MQSEFTIIIPVYNEAESLNRLFQKMQDYIFAAHKKSVVLFVNDGSTDESLKLIREQCTSNPSFKYISFDRNYGLSAAIKAGFDHVYTEWTGYIDADLQTDPMDFNLLFEHAENQDLVTGVRRLRKDSFSKKISSKLANKIRRFFTHDGMDDTGCPLKIIRTDYAKRIPMFSGLHRFLPAMILLQKGKIKQVTVKHFPRMAGQSKFTLWNRLLGPLQDCFAYLWMKRKYINYRIAEDGSK</sequence>
<evidence type="ECO:0000256" key="6">
    <source>
        <dbReference type="ARBA" id="ARBA00022989"/>
    </source>
</evidence>
<evidence type="ECO:0000256" key="4">
    <source>
        <dbReference type="ARBA" id="ARBA00022692"/>
    </source>
</evidence>
<accession>A0ABW6BC18</accession>
<dbReference type="RefSeq" id="WP_320182507.1">
    <property type="nucleotide sequence ID" value="NZ_CP138332.1"/>
</dbReference>
<dbReference type="PANTHER" id="PTHR48090:SF3">
    <property type="entry name" value="UNDECAPRENYL-PHOSPHATE 4-DEOXY-4-FORMAMIDO-L-ARABINOSE TRANSFERASE"/>
    <property type="match status" value="1"/>
</dbReference>
<feature type="domain" description="Glycosyltransferase 2-like" evidence="8">
    <location>
        <begin position="6"/>
        <end position="161"/>
    </location>
</feature>
<dbReference type="PANTHER" id="PTHR48090">
    <property type="entry name" value="UNDECAPRENYL-PHOSPHATE 4-DEOXY-4-FORMAMIDO-L-ARABINOSE TRANSFERASE-RELATED"/>
    <property type="match status" value="1"/>
</dbReference>
<keyword evidence="6" id="KW-1133">Transmembrane helix</keyword>
<dbReference type="EC" id="2.4.-.-" evidence="9"/>
<protein>
    <submittedName>
        <fullName evidence="9">Glycosyltransferase family 2 protein</fullName>
        <ecNumber evidence="9">2.4.-.-</ecNumber>
    </submittedName>
</protein>
<evidence type="ECO:0000256" key="7">
    <source>
        <dbReference type="ARBA" id="ARBA00023136"/>
    </source>
</evidence>
<organism evidence="9 10">
    <name type="scientific">Sphingobacterium bambusae</name>
    <dbReference type="NCBI Taxonomy" id="662858"/>
    <lineage>
        <taxon>Bacteria</taxon>
        <taxon>Pseudomonadati</taxon>
        <taxon>Bacteroidota</taxon>
        <taxon>Sphingobacteriia</taxon>
        <taxon>Sphingobacteriales</taxon>
        <taxon>Sphingobacteriaceae</taxon>
        <taxon>Sphingobacterium</taxon>
    </lineage>
</organism>
<dbReference type="InterPro" id="IPR029044">
    <property type="entry name" value="Nucleotide-diphossugar_trans"/>
</dbReference>
<keyword evidence="3 9" id="KW-0808">Transferase</keyword>
<dbReference type="InterPro" id="IPR050256">
    <property type="entry name" value="Glycosyltransferase_2"/>
</dbReference>
<dbReference type="InterPro" id="IPR001173">
    <property type="entry name" value="Glyco_trans_2-like"/>
</dbReference>
<evidence type="ECO:0000313" key="10">
    <source>
        <dbReference type="Proteomes" id="UP001597525"/>
    </source>
</evidence>
<dbReference type="GO" id="GO:0016757">
    <property type="term" value="F:glycosyltransferase activity"/>
    <property type="evidence" value="ECO:0007669"/>
    <property type="project" value="UniProtKB-KW"/>
</dbReference>
<dbReference type="Proteomes" id="UP001597525">
    <property type="component" value="Unassembled WGS sequence"/>
</dbReference>
<dbReference type="Gene3D" id="3.90.550.10">
    <property type="entry name" value="Spore Coat Polysaccharide Biosynthesis Protein SpsA, Chain A"/>
    <property type="match status" value="1"/>
</dbReference>
<gene>
    <name evidence="9" type="ORF">ACFS7Y_05390</name>
</gene>
<comment type="caution">
    <text evidence="9">The sequence shown here is derived from an EMBL/GenBank/DDBJ whole genome shotgun (WGS) entry which is preliminary data.</text>
</comment>
<evidence type="ECO:0000259" key="8">
    <source>
        <dbReference type="Pfam" id="PF00535"/>
    </source>
</evidence>
<keyword evidence="2 9" id="KW-0328">Glycosyltransferase</keyword>
<reference evidence="10" key="1">
    <citation type="journal article" date="2019" name="Int. J. Syst. Evol. Microbiol.">
        <title>The Global Catalogue of Microorganisms (GCM) 10K type strain sequencing project: providing services to taxonomists for standard genome sequencing and annotation.</title>
        <authorList>
            <consortium name="The Broad Institute Genomics Platform"/>
            <consortium name="The Broad Institute Genome Sequencing Center for Infectious Disease"/>
            <person name="Wu L."/>
            <person name="Ma J."/>
        </authorList>
    </citation>
    <scope>NUCLEOTIDE SEQUENCE [LARGE SCALE GENOMIC DNA]</scope>
    <source>
        <strain evidence="10">KCTC 22814</strain>
    </source>
</reference>
<evidence type="ECO:0000256" key="3">
    <source>
        <dbReference type="ARBA" id="ARBA00022679"/>
    </source>
</evidence>
<keyword evidence="1" id="KW-1003">Cell membrane</keyword>
<dbReference type="EMBL" id="JBHUPB010000004">
    <property type="protein sequence ID" value="MFD2966807.1"/>
    <property type="molecule type" value="Genomic_DNA"/>
</dbReference>
<keyword evidence="7" id="KW-0472">Membrane</keyword>
<name>A0ABW6BC18_9SPHI</name>
<dbReference type="Pfam" id="PF00535">
    <property type="entry name" value="Glycos_transf_2"/>
    <property type="match status" value="1"/>
</dbReference>
<proteinExistence type="predicted"/>
<evidence type="ECO:0000256" key="5">
    <source>
        <dbReference type="ARBA" id="ARBA00022985"/>
    </source>
</evidence>